<organism evidence="2 3">
    <name type="scientific">Candidatus Dojkabacteria bacterium</name>
    <dbReference type="NCBI Taxonomy" id="2099670"/>
    <lineage>
        <taxon>Bacteria</taxon>
        <taxon>Candidatus Dojkabacteria</taxon>
    </lineage>
</organism>
<proteinExistence type="predicted"/>
<sequence length="179" mass="20379">MSNNRRLIIVSIVTGFLILAFIIFIVITESRGEQDIPLEDNELLLKISAKLNPFEEGYVELTNNFNSAIQTQGEDRLSSLENIKIEVSSLTDINATLLSDFPELENLAKTDAEKEFYTEVYTLVQIYEKQLTKDWPTLIQIESSSDVEGLSADGLNYARQMESERELQVKKLLTLKDQL</sequence>
<keyword evidence="1" id="KW-0812">Transmembrane</keyword>
<evidence type="ECO:0000256" key="1">
    <source>
        <dbReference type="SAM" id="Phobius"/>
    </source>
</evidence>
<keyword evidence="1" id="KW-1133">Transmembrane helix</keyword>
<accession>A0A955L9Y3</accession>
<keyword evidence="1" id="KW-0472">Membrane</keyword>
<dbReference type="AlphaFoldDB" id="A0A955L9Y3"/>
<reference evidence="2" key="1">
    <citation type="submission" date="2020-04" db="EMBL/GenBank/DDBJ databases">
        <authorList>
            <person name="Zhang T."/>
        </authorList>
    </citation>
    <scope>NUCLEOTIDE SEQUENCE</scope>
    <source>
        <strain evidence="2">HKST-UBA09</strain>
    </source>
</reference>
<feature type="transmembrane region" description="Helical" evidence="1">
    <location>
        <begin position="7"/>
        <end position="27"/>
    </location>
</feature>
<evidence type="ECO:0000313" key="3">
    <source>
        <dbReference type="Proteomes" id="UP000714915"/>
    </source>
</evidence>
<gene>
    <name evidence="2" type="ORF">KC669_01840</name>
</gene>
<dbReference type="Proteomes" id="UP000714915">
    <property type="component" value="Unassembled WGS sequence"/>
</dbReference>
<name>A0A955L9Y3_9BACT</name>
<dbReference type="EMBL" id="JAGQLF010000014">
    <property type="protein sequence ID" value="MCA9386753.1"/>
    <property type="molecule type" value="Genomic_DNA"/>
</dbReference>
<protein>
    <submittedName>
        <fullName evidence="2">Uncharacterized protein</fullName>
    </submittedName>
</protein>
<evidence type="ECO:0000313" key="2">
    <source>
        <dbReference type="EMBL" id="MCA9386753.1"/>
    </source>
</evidence>
<reference evidence="2" key="2">
    <citation type="journal article" date="2021" name="Microbiome">
        <title>Successional dynamics and alternative stable states in a saline activated sludge microbial community over 9 years.</title>
        <authorList>
            <person name="Wang Y."/>
            <person name="Ye J."/>
            <person name="Ju F."/>
            <person name="Liu L."/>
            <person name="Boyd J.A."/>
            <person name="Deng Y."/>
            <person name="Parks D.H."/>
            <person name="Jiang X."/>
            <person name="Yin X."/>
            <person name="Woodcroft B.J."/>
            <person name="Tyson G.W."/>
            <person name="Hugenholtz P."/>
            <person name="Polz M.F."/>
            <person name="Zhang T."/>
        </authorList>
    </citation>
    <scope>NUCLEOTIDE SEQUENCE</scope>
    <source>
        <strain evidence="2">HKST-UBA09</strain>
    </source>
</reference>
<comment type="caution">
    <text evidence="2">The sequence shown here is derived from an EMBL/GenBank/DDBJ whole genome shotgun (WGS) entry which is preliminary data.</text>
</comment>